<name>A0ABW0V418_9ACTN</name>
<evidence type="ECO:0008006" key="5">
    <source>
        <dbReference type="Google" id="ProtNLM"/>
    </source>
</evidence>
<protein>
    <recommendedName>
        <fullName evidence="5">Rad50/SbcC-type AAA domain-containing protein</fullName>
    </recommendedName>
</protein>
<evidence type="ECO:0000313" key="4">
    <source>
        <dbReference type="Proteomes" id="UP001596154"/>
    </source>
</evidence>
<dbReference type="InterPro" id="IPR027417">
    <property type="entry name" value="P-loop_NTPase"/>
</dbReference>
<feature type="compositionally biased region" description="Polar residues" evidence="2">
    <location>
        <begin position="262"/>
        <end position="275"/>
    </location>
</feature>
<dbReference type="SUPFAM" id="SSF52540">
    <property type="entry name" value="P-loop containing nucleoside triphosphate hydrolases"/>
    <property type="match status" value="1"/>
</dbReference>
<accession>A0ABW0V418</accession>
<feature type="coiled-coil region" evidence="1">
    <location>
        <begin position="460"/>
        <end position="487"/>
    </location>
</feature>
<evidence type="ECO:0000313" key="3">
    <source>
        <dbReference type="EMBL" id="MFC5639559.1"/>
    </source>
</evidence>
<reference evidence="4" key="1">
    <citation type="journal article" date="2019" name="Int. J. Syst. Evol. Microbiol.">
        <title>The Global Catalogue of Microorganisms (GCM) 10K type strain sequencing project: providing services to taxonomists for standard genome sequencing and annotation.</title>
        <authorList>
            <consortium name="The Broad Institute Genomics Platform"/>
            <consortium name="The Broad Institute Genome Sequencing Center for Infectious Disease"/>
            <person name="Wu L."/>
            <person name="Ma J."/>
        </authorList>
    </citation>
    <scope>NUCLEOTIDE SEQUENCE [LARGE SCALE GENOMIC DNA]</scope>
    <source>
        <strain evidence="4">CGMCC 4.7248</strain>
    </source>
</reference>
<feature type="region of interest" description="Disordered" evidence="2">
    <location>
        <begin position="262"/>
        <end position="282"/>
    </location>
</feature>
<sequence>MTLDTSAERGLRISKVRLIRDSGEFDEFDFASGMLNILHGVRNSSKSTTLRVIDYCLGDRDSAAKAIGVAVADAYVAVTTELRIHGQPYELSRSWSYGRMGKISINGEDLAAADFSDWILAALEWPNVHIPLGLNPSTATELTPLSFRSTLRHIHRNESSWISFAHKEQDFIRRAVISQLLGFARPRATEAQSQFFLAQAKRRLNEAQAVDREVQQSTTQAVTAICESMNLPLVRSTAHVADARREVEAALDAVRRRQQELTEQVSITNSGTAESETPAGYDPSLTALYSQVTRELRQTTDEVTALEHLHEEHARSANTVNGEIGRMERLITSVGIFDALPVRLCPACEQNIDPARHHADTACYVCYQDVDDDQRQRRAQVEIRSLKSELEDLNEVVSRTLTDLSAARELQIDRQAKQVALATRLNAERAAQLAPFVAALEDLAGHAAQLEHKLTAFPAIEAIFQRRDQAREALDSAQRAVSELDTDAATPLTVGAKPADRCSVFAERMNLFLEEFRGDPWVDRDVSIRDSDLTFYVGTRPWDDALGAEAKVLFFLAYSYATLFLQQDLDDECAFPGLLLLDNPYQQGIDENVVRRVLHMLAQAASETGTQVISTQALTLPAASKTIRVIPMPRVYAAP</sequence>
<evidence type="ECO:0000256" key="1">
    <source>
        <dbReference type="SAM" id="Coils"/>
    </source>
</evidence>
<dbReference type="EMBL" id="JBHSNY010000025">
    <property type="protein sequence ID" value="MFC5639559.1"/>
    <property type="molecule type" value="Genomic_DNA"/>
</dbReference>
<keyword evidence="1" id="KW-0175">Coiled coil</keyword>
<feature type="coiled-coil region" evidence="1">
    <location>
        <begin position="376"/>
        <end position="403"/>
    </location>
</feature>
<comment type="caution">
    <text evidence="3">The sequence shown here is derived from an EMBL/GenBank/DDBJ whole genome shotgun (WGS) entry which is preliminary data.</text>
</comment>
<gene>
    <name evidence="3" type="ORF">ACFPZJ_38770</name>
</gene>
<keyword evidence="4" id="KW-1185">Reference proteome</keyword>
<proteinExistence type="predicted"/>
<evidence type="ECO:0000256" key="2">
    <source>
        <dbReference type="SAM" id="MobiDB-lite"/>
    </source>
</evidence>
<organism evidence="3 4">
    <name type="scientific">Streptomyces bullii</name>
    <dbReference type="NCBI Taxonomy" id="349910"/>
    <lineage>
        <taxon>Bacteria</taxon>
        <taxon>Bacillati</taxon>
        <taxon>Actinomycetota</taxon>
        <taxon>Actinomycetes</taxon>
        <taxon>Kitasatosporales</taxon>
        <taxon>Streptomycetaceae</taxon>
        <taxon>Streptomyces</taxon>
    </lineage>
</organism>
<dbReference type="Proteomes" id="UP001596154">
    <property type="component" value="Unassembled WGS sequence"/>
</dbReference>
<dbReference type="RefSeq" id="WP_381031653.1">
    <property type="nucleotide sequence ID" value="NZ_JBHSNY010000025.1"/>
</dbReference>
<dbReference type="Gene3D" id="3.40.50.300">
    <property type="entry name" value="P-loop containing nucleotide triphosphate hydrolases"/>
    <property type="match status" value="1"/>
</dbReference>